<feature type="region of interest" description="Disordered" evidence="6">
    <location>
        <begin position="429"/>
        <end position="458"/>
    </location>
</feature>
<keyword evidence="3 5" id="KW-0175">Coiled coil</keyword>
<protein>
    <submittedName>
        <fullName evidence="8">DNA recombination protein RmuC</fullName>
    </submittedName>
</protein>
<dbReference type="PANTHER" id="PTHR30563">
    <property type="entry name" value="DNA RECOMBINATION PROTEIN RMUC"/>
    <property type="match status" value="1"/>
</dbReference>
<feature type="compositionally biased region" description="Polar residues" evidence="6">
    <location>
        <begin position="432"/>
        <end position="446"/>
    </location>
</feature>
<dbReference type="AlphaFoldDB" id="A0AAE3HKD8"/>
<dbReference type="EMBL" id="JANUCT010000001">
    <property type="protein sequence ID" value="MCS3902042.1"/>
    <property type="molecule type" value="Genomic_DNA"/>
</dbReference>
<reference evidence="8" key="1">
    <citation type="submission" date="2022-08" db="EMBL/GenBank/DDBJ databases">
        <title>Genomic Encyclopedia of Type Strains, Phase III (KMG-III): the genomes of soil and plant-associated and newly described type strains.</title>
        <authorList>
            <person name="Whitman W."/>
        </authorList>
    </citation>
    <scope>NUCLEOTIDE SEQUENCE</scope>
    <source>
        <strain evidence="8">HMT 1</strain>
    </source>
</reference>
<keyword evidence="7" id="KW-1133">Transmembrane helix</keyword>
<dbReference type="Proteomes" id="UP001204445">
    <property type="component" value="Unassembled WGS sequence"/>
</dbReference>
<evidence type="ECO:0000313" key="8">
    <source>
        <dbReference type="EMBL" id="MCS3902042.1"/>
    </source>
</evidence>
<sequence length="458" mass="52072">MAIEWPLISIATLIAGFLLAWWLRGRQSRAEIAAGLAESEAARQRAEQARDYAEQRQRELGQELEAYKQETSRLAREVSTLQSDLKSQEAGFNAERKSLNEKLELLQQAEKKLGEQFENIASRLFDSKSEQFRKASADQLQNLLKPFRNEVESLHRDVREASKERHTLGEQIRHIVSETSALTNALKGDSKSQGDWGEIVLERILENSGLRKGEEYEVQTSYATDDADGGGRLRPDVIIHLPEQREIVIDSKVSLTAYERYANSDDATERDAQLKAHVQSMRRHIDELAGKRYDHIKAIHTLDYTLMWVPIEPAYFAAMQEDPGLVQLAMQKRVIPVCATTLFAVLKTIERIWQYERQNNNVQAIIDRASNLYDKFVNFSEAMDQIGTNLDRAQKSYSDARKRLFDGSGNVVRQIEQLRDMGLTPKKRLSADWTSQAGDDTATQSLEADDKNSGNNNT</sequence>
<evidence type="ECO:0000256" key="7">
    <source>
        <dbReference type="SAM" id="Phobius"/>
    </source>
</evidence>
<comment type="similarity">
    <text evidence="2">Belongs to the RmuC family.</text>
</comment>
<comment type="caution">
    <text evidence="8">The sequence shown here is derived from an EMBL/GenBank/DDBJ whole genome shotgun (WGS) entry which is preliminary data.</text>
</comment>
<feature type="coiled-coil region" evidence="5">
    <location>
        <begin position="36"/>
        <end position="119"/>
    </location>
</feature>
<evidence type="ECO:0000256" key="1">
    <source>
        <dbReference type="ARBA" id="ARBA00003416"/>
    </source>
</evidence>
<evidence type="ECO:0000256" key="6">
    <source>
        <dbReference type="SAM" id="MobiDB-lite"/>
    </source>
</evidence>
<accession>A0AAE3HKD8</accession>
<evidence type="ECO:0000256" key="3">
    <source>
        <dbReference type="ARBA" id="ARBA00023054"/>
    </source>
</evidence>
<evidence type="ECO:0000313" key="9">
    <source>
        <dbReference type="Proteomes" id="UP001204445"/>
    </source>
</evidence>
<dbReference type="Pfam" id="PF02646">
    <property type="entry name" value="RmuC"/>
    <property type="match status" value="1"/>
</dbReference>
<gene>
    <name evidence="8" type="ORF">J2T55_000034</name>
</gene>
<dbReference type="RefSeq" id="WP_259053292.1">
    <property type="nucleotide sequence ID" value="NZ_JANUCT010000001.1"/>
</dbReference>
<evidence type="ECO:0000256" key="2">
    <source>
        <dbReference type="ARBA" id="ARBA00009840"/>
    </source>
</evidence>
<evidence type="ECO:0000256" key="5">
    <source>
        <dbReference type="SAM" id="Coils"/>
    </source>
</evidence>
<proteinExistence type="inferred from homology"/>
<keyword evidence="7" id="KW-0472">Membrane</keyword>
<name>A0AAE3HKD8_9GAMM</name>
<keyword evidence="7" id="KW-0812">Transmembrane</keyword>
<keyword evidence="4" id="KW-0233">DNA recombination</keyword>
<evidence type="ECO:0000256" key="4">
    <source>
        <dbReference type="ARBA" id="ARBA00023172"/>
    </source>
</evidence>
<organism evidence="8 9">
    <name type="scientific">Methylohalomonas lacus</name>
    <dbReference type="NCBI Taxonomy" id="398773"/>
    <lineage>
        <taxon>Bacteria</taxon>
        <taxon>Pseudomonadati</taxon>
        <taxon>Pseudomonadota</taxon>
        <taxon>Gammaproteobacteria</taxon>
        <taxon>Methylohalomonadales</taxon>
        <taxon>Methylohalomonadaceae</taxon>
        <taxon>Methylohalomonas</taxon>
    </lineage>
</organism>
<dbReference type="GO" id="GO:0006310">
    <property type="term" value="P:DNA recombination"/>
    <property type="evidence" value="ECO:0007669"/>
    <property type="project" value="UniProtKB-KW"/>
</dbReference>
<dbReference type="PANTHER" id="PTHR30563:SF0">
    <property type="entry name" value="DNA RECOMBINATION PROTEIN RMUC"/>
    <property type="match status" value="1"/>
</dbReference>
<feature type="transmembrane region" description="Helical" evidence="7">
    <location>
        <begin position="6"/>
        <end position="23"/>
    </location>
</feature>
<comment type="function">
    <text evidence="1">Involved in DNA recombination.</text>
</comment>
<dbReference type="InterPro" id="IPR003798">
    <property type="entry name" value="DNA_recombination_RmuC"/>
</dbReference>
<keyword evidence="9" id="KW-1185">Reference proteome</keyword>